<dbReference type="InterPro" id="IPR051343">
    <property type="entry name" value="G-type_lectin_kinases/EP1-like"/>
</dbReference>
<evidence type="ECO:0000256" key="13">
    <source>
        <dbReference type="ARBA" id="ARBA00022989"/>
    </source>
</evidence>
<dbReference type="InterPro" id="IPR036426">
    <property type="entry name" value="Bulb-type_lectin_dom_sf"/>
</dbReference>
<dbReference type="SMR" id="A0A0B2RHV2"/>
<organism evidence="22">
    <name type="scientific">Glycine soja</name>
    <name type="common">Wild soybean</name>
    <dbReference type="NCBI Taxonomy" id="3848"/>
    <lineage>
        <taxon>Eukaryota</taxon>
        <taxon>Viridiplantae</taxon>
        <taxon>Streptophyta</taxon>
        <taxon>Embryophyta</taxon>
        <taxon>Tracheophyta</taxon>
        <taxon>Spermatophyta</taxon>
        <taxon>Magnoliopsida</taxon>
        <taxon>eudicotyledons</taxon>
        <taxon>Gunneridae</taxon>
        <taxon>Pentapetalae</taxon>
        <taxon>rosids</taxon>
        <taxon>fabids</taxon>
        <taxon>Fabales</taxon>
        <taxon>Fabaceae</taxon>
        <taxon>Papilionoideae</taxon>
        <taxon>50 kb inversion clade</taxon>
        <taxon>NPAAA clade</taxon>
        <taxon>indigoferoid/millettioid clade</taxon>
        <taxon>Phaseoleae</taxon>
        <taxon>Glycine</taxon>
        <taxon>Glycine subgen. Soja</taxon>
    </lineage>
</organism>
<keyword evidence="7" id="KW-0732">Signal</keyword>
<keyword evidence="5" id="KW-0808">Transferase</keyword>
<dbReference type="GO" id="GO:0004674">
    <property type="term" value="F:protein serine/threonine kinase activity"/>
    <property type="evidence" value="ECO:0007669"/>
    <property type="project" value="UniProtKB-KW"/>
</dbReference>
<keyword evidence="13 20" id="KW-1133">Transmembrane helix</keyword>
<keyword evidence="15" id="KW-1015">Disulfide bond</keyword>
<dbReference type="PANTHER" id="PTHR47976">
    <property type="entry name" value="G-TYPE LECTIN S-RECEPTOR-LIKE SERINE/THREONINE-PROTEIN KINASE SD2-5"/>
    <property type="match status" value="1"/>
</dbReference>
<evidence type="ECO:0000256" key="4">
    <source>
        <dbReference type="ARBA" id="ARBA00022527"/>
    </source>
</evidence>
<feature type="transmembrane region" description="Helical" evidence="20">
    <location>
        <begin position="45"/>
        <end position="67"/>
    </location>
</feature>
<name>A0A0B2RHV2_GLYSO</name>
<evidence type="ECO:0000256" key="11">
    <source>
        <dbReference type="ARBA" id="ARBA00022777"/>
    </source>
</evidence>
<dbReference type="SUPFAM" id="SSF51110">
    <property type="entry name" value="alpha-D-mannose-specific plant lectins"/>
    <property type="match status" value="1"/>
</dbReference>
<accession>A0A0B2RHV2</accession>
<dbReference type="AlphaFoldDB" id="A0A0B2RHV2"/>
<evidence type="ECO:0000256" key="17">
    <source>
        <dbReference type="ARBA" id="ARBA00023180"/>
    </source>
</evidence>
<dbReference type="GO" id="GO:0030246">
    <property type="term" value="F:carbohydrate binding"/>
    <property type="evidence" value="ECO:0007669"/>
    <property type="project" value="UniProtKB-KW"/>
</dbReference>
<evidence type="ECO:0000256" key="9">
    <source>
        <dbReference type="ARBA" id="ARBA00022737"/>
    </source>
</evidence>
<evidence type="ECO:0000256" key="8">
    <source>
        <dbReference type="ARBA" id="ARBA00022734"/>
    </source>
</evidence>
<dbReference type="GO" id="GO:0005524">
    <property type="term" value="F:ATP binding"/>
    <property type="evidence" value="ECO:0007669"/>
    <property type="project" value="UniProtKB-KW"/>
</dbReference>
<evidence type="ECO:0000256" key="18">
    <source>
        <dbReference type="ARBA" id="ARBA00047899"/>
    </source>
</evidence>
<dbReference type="Proteomes" id="UP000053555">
    <property type="component" value="Unassembled WGS sequence"/>
</dbReference>
<keyword evidence="17" id="KW-0325">Glycoprotein</keyword>
<keyword evidence="9" id="KW-0677">Repeat</keyword>
<keyword evidence="16 22" id="KW-0675">Receptor</keyword>
<reference evidence="22" key="1">
    <citation type="submission" date="2014-07" db="EMBL/GenBank/DDBJ databases">
        <title>Identification of a novel salt tolerance gene in wild soybean by whole-genome sequencing.</title>
        <authorList>
            <person name="Lam H.-M."/>
            <person name="Qi X."/>
            <person name="Li M.-W."/>
            <person name="Liu X."/>
            <person name="Xie M."/>
            <person name="Ni M."/>
            <person name="Xu X."/>
        </authorList>
    </citation>
    <scope>NUCLEOTIDE SEQUENCE [LARGE SCALE GENOMIC DNA]</scope>
    <source>
        <tissue evidence="22">Root</tissue>
    </source>
</reference>
<keyword evidence="11 22" id="KW-0418">Kinase</keyword>
<evidence type="ECO:0000313" key="22">
    <source>
        <dbReference type="EMBL" id="KHN32805.1"/>
    </source>
</evidence>
<evidence type="ECO:0000256" key="2">
    <source>
        <dbReference type="ARBA" id="ARBA00012513"/>
    </source>
</evidence>
<comment type="catalytic activity">
    <reaction evidence="18">
        <text>L-threonyl-[protein] + ATP = O-phospho-L-threonyl-[protein] + ADP + H(+)</text>
        <dbReference type="Rhea" id="RHEA:46608"/>
        <dbReference type="Rhea" id="RHEA-COMP:11060"/>
        <dbReference type="Rhea" id="RHEA-COMP:11605"/>
        <dbReference type="ChEBI" id="CHEBI:15378"/>
        <dbReference type="ChEBI" id="CHEBI:30013"/>
        <dbReference type="ChEBI" id="CHEBI:30616"/>
        <dbReference type="ChEBI" id="CHEBI:61977"/>
        <dbReference type="ChEBI" id="CHEBI:456216"/>
        <dbReference type="EC" id="2.7.11.1"/>
    </reaction>
</comment>
<evidence type="ECO:0000259" key="21">
    <source>
        <dbReference type="SMART" id="SM00108"/>
    </source>
</evidence>
<feature type="domain" description="Bulb-type lectin" evidence="21">
    <location>
        <begin position="65"/>
        <end position="174"/>
    </location>
</feature>
<comment type="subcellular location">
    <subcellularLocation>
        <location evidence="1">Cell membrane</location>
        <topology evidence="1">Single-pass type I membrane protein</topology>
    </subcellularLocation>
</comment>
<evidence type="ECO:0000256" key="7">
    <source>
        <dbReference type="ARBA" id="ARBA00022729"/>
    </source>
</evidence>
<keyword evidence="3" id="KW-1003">Cell membrane</keyword>
<evidence type="ECO:0000256" key="20">
    <source>
        <dbReference type="SAM" id="Phobius"/>
    </source>
</evidence>
<dbReference type="EMBL" id="KN649956">
    <property type="protein sequence ID" value="KHN32805.1"/>
    <property type="molecule type" value="Genomic_DNA"/>
</dbReference>
<keyword evidence="8 22" id="KW-0430">Lectin</keyword>
<evidence type="ECO:0000256" key="16">
    <source>
        <dbReference type="ARBA" id="ARBA00023170"/>
    </source>
</evidence>
<sequence length="188" mass="20367">MPIFHSISLLPSNTLFKSQFLPLLHMQNKKHKPSTKITMLKIKDLLLSLTLFIISVVAISPGSTLYASNTNQAWSSPNNTFSLNFLQVQPPISPPSFMVGIVHSGGVGGGTLVDSRGSFQLLSIGSLQLVDGSGAILWNSGTSHFCVFSTFLDEQGNFVLSNGTSTVWSSFDHPTDTPLCHLRFSLLT</sequence>
<dbReference type="Pfam" id="PF01453">
    <property type="entry name" value="B_lectin"/>
    <property type="match status" value="1"/>
</dbReference>
<keyword evidence="10" id="KW-0547">Nucleotide-binding</keyword>
<gene>
    <name evidence="22" type="ORF">glysoja_024164</name>
</gene>
<proteinExistence type="predicted"/>
<evidence type="ECO:0000256" key="1">
    <source>
        <dbReference type="ARBA" id="ARBA00004251"/>
    </source>
</evidence>
<dbReference type="Gene3D" id="2.90.10.30">
    <property type="match status" value="1"/>
</dbReference>
<evidence type="ECO:0000256" key="19">
    <source>
        <dbReference type="ARBA" id="ARBA00048679"/>
    </source>
</evidence>
<evidence type="ECO:0000256" key="10">
    <source>
        <dbReference type="ARBA" id="ARBA00022741"/>
    </source>
</evidence>
<comment type="catalytic activity">
    <reaction evidence="19">
        <text>L-seryl-[protein] + ATP = O-phospho-L-seryl-[protein] + ADP + H(+)</text>
        <dbReference type="Rhea" id="RHEA:17989"/>
        <dbReference type="Rhea" id="RHEA-COMP:9863"/>
        <dbReference type="Rhea" id="RHEA-COMP:11604"/>
        <dbReference type="ChEBI" id="CHEBI:15378"/>
        <dbReference type="ChEBI" id="CHEBI:29999"/>
        <dbReference type="ChEBI" id="CHEBI:30616"/>
        <dbReference type="ChEBI" id="CHEBI:83421"/>
        <dbReference type="ChEBI" id="CHEBI:456216"/>
        <dbReference type="EC" id="2.7.11.1"/>
    </reaction>
</comment>
<keyword evidence="4" id="KW-0723">Serine/threonine-protein kinase</keyword>
<dbReference type="PANTHER" id="PTHR47976:SF115">
    <property type="entry name" value="RECEPTOR-LIKE SERINE_THREONINE-PROTEIN KINASE"/>
    <property type="match status" value="1"/>
</dbReference>
<evidence type="ECO:0000256" key="3">
    <source>
        <dbReference type="ARBA" id="ARBA00022475"/>
    </source>
</evidence>
<evidence type="ECO:0000256" key="12">
    <source>
        <dbReference type="ARBA" id="ARBA00022840"/>
    </source>
</evidence>
<dbReference type="InterPro" id="IPR001480">
    <property type="entry name" value="Bulb-type_lectin_dom"/>
</dbReference>
<evidence type="ECO:0000256" key="14">
    <source>
        <dbReference type="ARBA" id="ARBA00023136"/>
    </source>
</evidence>
<dbReference type="SMART" id="SM00108">
    <property type="entry name" value="B_lectin"/>
    <property type="match status" value="1"/>
</dbReference>
<dbReference type="GO" id="GO:0005886">
    <property type="term" value="C:plasma membrane"/>
    <property type="evidence" value="ECO:0007669"/>
    <property type="project" value="UniProtKB-SubCell"/>
</dbReference>
<keyword evidence="12" id="KW-0067">ATP-binding</keyword>
<evidence type="ECO:0000256" key="5">
    <source>
        <dbReference type="ARBA" id="ARBA00022679"/>
    </source>
</evidence>
<evidence type="ECO:0000256" key="15">
    <source>
        <dbReference type="ARBA" id="ARBA00023157"/>
    </source>
</evidence>
<dbReference type="EC" id="2.7.11.1" evidence="2"/>
<dbReference type="FunFam" id="2.90.10.10:FF:000016">
    <property type="entry name" value="G-type lectin S-receptor-like serine/threonine-protein kinase"/>
    <property type="match status" value="1"/>
</dbReference>
<keyword evidence="14 20" id="KW-0472">Membrane</keyword>
<protein>
    <recommendedName>
        <fullName evidence="2">non-specific serine/threonine protein kinase</fullName>
        <ecNumber evidence="2">2.7.11.1</ecNumber>
    </recommendedName>
</protein>
<evidence type="ECO:0000256" key="6">
    <source>
        <dbReference type="ARBA" id="ARBA00022692"/>
    </source>
</evidence>
<keyword evidence="6 20" id="KW-0812">Transmembrane</keyword>